<dbReference type="Pfam" id="PF01627">
    <property type="entry name" value="Hpt"/>
    <property type="match status" value="1"/>
</dbReference>
<dbReference type="InterPro" id="IPR003661">
    <property type="entry name" value="HisK_dim/P_dom"/>
</dbReference>
<dbReference type="GO" id="GO:0000155">
    <property type="term" value="F:phosphorelay sensor kinase activity"/>
    <property type="evidence" value="ECO:0007669"/>
    <property type="project" value="InterPro"/>
</dbReference>
<dbReference type="AlphaFoldDB" id="A0A1G9R8Y7"/>
<dbReference type="STRING" id="119000.SAMN05661010_03609"/>
<dbReference type="RefSeq" id="WP_175488847.1">
    <property type="nucleotide sequence ID" value="NZ_FNGI01000014.1"/>
</dbReference>
<dbReference type="CDD" id="cd17546">
    <property type="entry name" value="REC_hyHK_CKI1_RcsC-like"/>
    <property type="match status" value="1"/>
</dbReference>
<evidence type="ECO:0000313" key="24">
    <source>
        <dbReference type="Proteomes" id="UP000198654"/>
    </source>
</evidence>
<evidence type="ECO:0000256" key="7">
    <source>
        <dbReference type="ARBA" id="ARBA00022692"/>
    </source>
</evidence>
<dbReference type="Gene3D" id="1.20.120.160">
    <property type="entry name" value="HPT domain"/>
    <property type="match status" value="1"/>
</dbReference>
<dbReference type="SMART" id="SM00073">
    <property type="entry name" value="HPT"/>
    <property type="match status" value="1"/>
</dbReference>
<dbReference type="SUPFAM" id="SSF158472">
    <property type="entry name" value="HAMP domain-like"/>
    <property type="match status" value="1"/>
</dbReference>
<proteinExistence type="predicted"/>
<organism evidence="23 24">
    <name type="scientific">Modicisalibacter muralis</name>
    <dbReference type="NCBI Taxonomy" id="119000"/>
    <lineage>
        <taxon>Bacteria</taxon>
        <taxon>Pseudomonadati</taxon>
        <taxon>Pseudomonadota</taxon>
        <taxon>Gammaproteobacteria</taxon>
        <taxon>Oceanospirillales</taxon>
        <taxon>Halomonadaceae</taxon>
        <taxon>Modicisalibacter</taxon>
    </lineage>
</organism>
<evidence type="ECO:0000259" key="22">
    <source>
        <dbReference type="PROSITE" id="PS50894"/>
    </source>
</evidence>
<keyword evidence="24" id="KW-1185">Reference proteome</keyword>
<evidence type="ECO:0000256" key="8">
    <source>
        <dbReference type="ARBA" id="ARBA00022741"/>
    </source>
</evidence>
<feature type="modified residue" description="Phosphohistidine" evidence="16">
    <location>
        <position position="742"/>
    </location>
</feature>
<dbReference type="EC" id="2.7.13.3" evidence="3"/>
<dbReference type="SMART" id="SM00387">
    <property type="entry name" value="HATPase_c"/>
    <property type="match status" value="1"/>
</dbReference>
<evidence type="ECO:0000256" key="10">
    <source>
        <dbReference type="ARBA" id="ARBA00022840"/>
    </source>
</evidence>
<evidence type="ECO:0000256" key="16">
    <source>
        <dbReference type="PROSITE-ProRule" id="PRU00110"/>
    </source>
</evidence>
<keyword evidence="13 18" id="KW-0472">Membrane</keyword>
<name>A0A1G9R8Y7_9GAMM</name>
<evidence type="ECO:0000256" key="14">
    <source>
        <dbReference type="ARBA" id="ARBA00064003"/>
    </source>
</evidence>
<dbReference type="InterPro" id="IPR005467">
    <property type="entry name" value="His_kinase_dom"/>
</dbReference>
<evidence type="ECO:0000259" key="21">
    <source>
        <dbReference type="PROSITE" id="PS50885"/>
    </source>
</evidence>
<dbReference type="InterPro" id="IPR003660">
    <property type="entry name" value="HAMP_dom"/>
</dbReference>
<keyword evidence="6" id="KW-0808">Transferase</keyword>
<comment type="subcellular location">
    <subcellularLocation>
        <location evidence="2">Cell membrane</location>
        <topology evidence="2">Multi-pass membrane protein</topology>
    </subcellularLocation>
</comment>
<evidence type="ECO:0000256" key="6">
    <source>
        <dbReference type="ARBA" id="ARBA00022679"/>
    </source>
</evidence>
<dbReference type="Pfam" id="PF00512">
    <property type="entry name" value="HisKA"/>
    <property type="match status" value="1"/>
</dbReference>
<feature type="domain" description="HPt" evidence="22">
    <location>
        <begin position="703"/>
        <end position="800"/>
    </location>
</feature>
<sequence length="808" mass="88655">MSRLAALSAMRALARRRPHHTLAAKLVLIVVLGTTATLALFTWVKFHETQEELTQQLARDAERSAQVLAAAMSVPLWDLDKGAARTIAHAFMSERSLLGVEITEPLSADDDRPGATWLAMWHEKGIMSPVPAIPETLPGERIVASSGIYKSGFGNKSKRIGKIDVYVTTRPLQAALRASLHDLLIQIVVLDIVLILLLTLVIRRVLLTPLGRLRHTMDELRAGDLNARAQVDSRDEVGAIADTFNRMASELGGKQSELVEKTQRLETLTTYQEERIAARTHELRLAKEQAEAATQAKSKFLANMSHEIRTPMNGVVGMVELLKQTPLSEHQRDYLATLSSSAEGLLALLNDVLDISKIEAGHLQLENIAFDLHDRMEQVRHLAEGQAVDKPLDIALDYDTNAPRQVMGDPVRLRQVLTNLAGNAVKFTHQGRVCIRLIVKRRDERQATLRFEVEDTGIGIDDRAREAIFDKFTQADGSVTRHYGGTGLGLAISRELVELMGGHLGVASQPGKGSVFFFTLHLACLADTVKQDDSAPAQTAAPLASFAAHVLLVEDNRTNQRVARELLQSLGCRVDTADNGQRALDDYRPGVHDTILMDANMPVMDGLEATRRLRLLEADSGAHVPIIAMTALAMREDRQRCLDAGMDDYLAKPITRHALHTLLTRYLATTGTPIDAPPSPPADEPAAPQVLDERHLSSVAQGQLEVIEEIIDMTLNDMPERLREATSALEHQDGQAAILSLHSLAGIAGSVGGQQLEKLARELEALARHGELDDCRERQPMLVKAVAALCDALHDQRAALSAPRQERQ</sequence>
<dbReference type="InterPro" id="IPR001789">
    <property type="entry name" value="Sig_transdc_resp-reg_receiver"/>
</dbReference>
<dbReference type="InterPro" id="IPR036641">
    <property type="entry name" value="HPT_dom_sf"/>
</dbReference>
<dbReference type="SMART" id="SM00304">
    <property type="entry name" value="HAMP"/>
    <property type="match status" value="1"/>
</dbReference>
<dbReference type="InterPro" id="IPR004358">
    <property type="entry name" value="Sig_transdc_His_kin-like_C"/>
</dbReference>
<keyword evidence="7 18" id="KW-0812">Transmembrane</keyword>
<dbReference type="SMART" id="SM00448">
    <property type="entry name" value="REC"/>
    <property type="match status" value="1"/>
</dbReference>
<dbReference type="InterPro" id="IPR036890">
    <property type="entry name" value="HATPase_C_sf"/>
</dbReference>
<protein>
    <recommendedName>
        <fullName evidence="15">Sensory/regulatory protein RpfC</fullName>
        <ecNumber evidence="3">2.7.13.3</ecNumber>
    </recommendedName>
</protein>
<dbReference type="CDD" id="cd16922">
    <property type="entry name" value="HATPase_EvgS-ArcB-TorS-like"/>
    <property type="match status" value="1"/>
</dbReference>
<gene>
    <name evidence="23" type="ORF">SAMN05661010_03609</name>
</gene>
<keyword evidence="10" id="KW-0067">ATP-binding</keyword>
<comment type="subunit">
    <text evidence="14">At low DSF concentrations, interacts with RpfF.</text>
</comment>
<dbReference type="PROSITE" id="PS50894">
    <property type="entry name" value="HPT"/>
    <property type="match status" value="1"/>
</dbReference>
<dbReference type="PANTHER" id="PTHR45339:SF1">
    <property type="entry name" value="HYBRID SIGNAL TRANSDUCTION HISTIDINE KINASE J"/>
    <property type="match status" value="1"/>
</dbReference>
<reference evidence="23 24" key="1">
    <citation type="submission" date="2016-10" db="EMBL/GenBank/DDBJ databases">
        <authorList>
            <person name="de Groot N.N."/>
        </authorList>
    </citation>
    <scope>NUCLEOTIDE SEQUENCE [LARGE SCALE GENOMIC DNA]</scope>
    <source>
        <strain evidence="23 24">DSM 14789</strain>
    </source>
</reference>
<evidence type="ECO:0000256" key="3">
    <source>
        <dbReference type="ARBA" id="ARBA00012438"/>
    </source>
</evidence>
<dbReference type="CDD" id="cd06225">
    <property type="entry name" value="HAMP"/>
    <property type="match status" value="1"/>
</dbReference>
<dbReference type="PROSITE" id="PS50110">
    <property type="entry name" value="RESPONSE_REGULATORY"/>
    <property type="match status" value="1"/>
</dbReference>
<dbReference type="GO" id="GO:0005524">
    <property type="term" value="F:ATP binding"/>
    <property type="evidence" value="ECO:0007669"/>
    <property type="project" value="UniProtKB-KW"/>
</dbReference>
<dbReference type="PROSITE" id="PS50109">
    <property type="entry name" value="HIS_KIN"/>
    <property type="match status" value="1"/>
</dbReference>
<feature type="modified residue" description="4-aspartylphosphate" evidence="17">
    <location>
        <position position="598"/>
    </location>
</feature>
<evidence type="ECO:0000313" key="23">
    <source>
        <dbReference type="EMBL" id="SDM19580.1"/>
    </source>
</evidence>
<dbReference type="InterPro" id="IPR008207">
    <property type="entry name" value="Sig_transdc_His_kin_Hpt_dom"/>
</dbReference>
<dbReference type="Gene3D" id="1.10.287.130">
    <property type="match status" value="1"/>
</dbReference>
<dbReference type="PANTHER" id="PTHR45339">
    <property type="entry name" value="HYBRID SIGNAL TRANSDUCTION HISTIDINE KINASE J"/>
    <property type="match status" value="1"/>
</dbReference>
<keyword evidence="4" id="KW-1003">Cell membrane</keyword>
<keyword evidence="11 18" id="KW-1133">Transmembrane helix</keyword>
<dbReference type="FunFam" id="1.10.287.130:FF:000002">
    <property type="entry name" value="Two-component osmosensing histidine kinase"/>
    <property type="match status" value="1"/>
</dbReference>
<feature type="domain" description="Histidine kinase" evidence="19">
    <location>
        <begin position="303"/>
        <end position="524"/>
    </location>
</feature>
<dbReference type="PROSITE" id="PS50885">
    <property type="entry name" value="HAMP"/>
    <property type="match status" value="1"/>
</dbReference>
<dbReference type="Pfam" id="PF02518">
    <property type="entry name" value="HATPase_c"/>
    <property type="match status" value="1"/>
</dbReference>
<dbReference type="PRINTS" id="PR00344">
    <property type="entry name" value="BCTRLSENSOR"/>
</dbReference>
<dbReference type="Pfam" id="PF00672">
    <property type="entry name" value="HAMP"/>
    <property type="match status" value="1"/>
</dbReference>
<dbReference type="Gene3D" id="3.40.50.2300">
    <property type="match status" value="1"/>
</dbReference>
<dbReference type="SUPFAM" id="SSF55874">
    <property type="entry name" value="ATPase domain of HSP90 chaperone/DNA topoisomerase II/histidine kinase"/>
    <property type="match status" value="1"/>
</dbReference>
<evidence type="ECO:0000256" key="13">
    <source>
        <dbReference type="ARBA" id="ARBA00023136"/>
    </source>
</evidence>
<dbReference type="SUPFAM" id="SSF47384">
    <property type="entry name" value="Homodimeric domain of signal transducing histidine kinase"/>
    <property type="match status" value="1"/>
</dbReference>
<evidence type="ECO:0000256" key="18">
    <source>
        <dbReference type="SAM" id="Phobius"/>
    </source>
</evidence>
<evidence type="ECO:0000256" key="9">
    <source>
        <dbReference type="ARBA" id="ARBA00022777"/>
    </source>
</evidence>
<evidence type="ECO:0000256" key="5">
    <source>
        <dbReference type="ARBA" id="ARBA00022553"/>
    </source>
</evidence>
<dbReference type="Pfam" id="PF00072">
    <property type="entry name" value="Response_reg"/>
    <property type="match status" value="1"/>
</dbReference>
<feature type="transmembrane region" description="Helical" evidence="18">
    <location>
        <begin position="21"/>
        <end position="44"/>
    </location>
</feature>
<keyword evidence="8" id="KW-0547">Nucleotide-binding</keyword>
<evidence type="ECO:0000256" key="15">
    <source>
        <dbReference type="ARBA" id="ARBA00068150"/>
    </source>
</evidence>
<dbReference type="InterPro" id="IPR011006">
    <property type="entry name" value="CheY-like_superfamily"/>
</dbReference>
<dbReference type="SMART" id="SM00388">
    <property type="entry name" value="HisKA"/>
    <property type="match status" value="1"/>
</dbReference>
<evidence type="ECO:0000256" key="4">
    <source>
        <dbReference type="ARBA" id="ARBA00022475"/>
    </source>
</evidence>
<dbReference type="Proteomes" id="UP000198654">
    <property type="component" value="Unassembled WGS sequence"/>
</dbReference>
<dbReference type="InterPro" id="IPR036097">
    <property type="entry name" value="HisK_dim/P_sf"/>
</dbReference>
<evidence type="ECO:0000256" key="2">
    <source>
        <dbReference type="ARBA" id="ARBA00004651"/>
    </source>
</evidence>
<dbReference type="Gene3D" id="3.30.565.10">
    <property type="entry name" value="Histidine kinase-like ATPase, C-terminal domain"/>
    <property type="match status" value="1"/>
</dbReference>
<evidence type="ECO:0000256" key="1">
    <source>
        <dbReference type="ARBA" id="ARBA00000085"/>
    </source>
</evidence>
<evidence type="ECO:0000256" key="17">
    <source>
        <dbReference type="PROSITE-ProRule" id="PRU00169"/>
    </source>
</evidence>
<keyword evidence="12" id="KW-0902">Two-component regulatory system</keyword>
<feature type="domain" description="Response regulatory" evidence="20">
    <location>
        <begin position="549"/>
        <end position="667"/>
    </location>
</feature>
<dbReference type="SUPFAM" id="SSF52172">
    <property type="entry name" value="CheY-like"/>
    <property type="match status" value="1"/>
</dbReference>
<evidence type="ECO:0000259" key="20">
    <source>
        <dbReference type="PROSITE" id="PS50110"/>
    </source>
</evidence>
<dbReference type="SUPFAM" id="SSF47226">
    <property type="entry name" value="Histidine-containing phosphotransfer domain, HPT domain"/>
    <property type="match status" value="1"/>
</dbReference>
<accession>A0A1G9R8Y7</accession>
<feature type="domain" description="HAMP" evidence="21">
    <location>
        <begin position="204"/>
        <end position="256"/>
    </location>
</feature>
<dbReference type="Gene3D" id="6.10.340.10">
    <property type="match status" value="1"/>
</dbReference>
<dbReference type="InterPro" id="IPR003594">
    <property type="entry name" value="HATPase_dom"/>
</dbReference>
<keyword evidence="9 23" id="KW-0418">Kinase</keyword>
<dbReference type="CDD" id="cd00082">
    <property type="entry name" value="HisKA"/>
    <property type="match status" value="1"/>
</dbReference>
<dbReference type="EMBL" id="FNGI01000014">
    <property type="protein sequence ID" value="SDM19580.1"/>
    <property type="molecule type" value="Genomic_DNA"/>
</dbReference>
<dbReference type="FunFam" id="3.30.565.10:FF:000010">
    <property type="entry name" value="Sensor histidine kinase RcsC"/>
    <property type="match status" value="1"/>
</dbReference>
<evidence type="ECO:0000256" key="11">
    <source>
        <dbReference type="ARBA" id="ARBA00022989"/>
    </source>
</evidence>
<comment type="catalytic activity">
    <reaction evidence="1">
        <text>ATP + protein L-histidine = ADP + protein N-phospho-L-histidine.</text>
        <dbReference type="EC" id="2.7.13.3"/>
    </reaction>
</comment>
<dbReference type="GO" id="GO:0005886">
    <property type="term" value="C:plasma membrane"/>
    <property type="evidence" value="ECO:0007669"/>
    <property type="project" value="UniProtKB-SubCell"/>
</dbReference>
<keyword evidence="5 17" id="KW-0597">Phosphoprotein</keyword>
<evidence type="ECO:0000256" key="12">
    <source>
        <dbReference type="ARBA" id="ARBA00023012"/>
    </source>
</evidence>
<evidence type="ECO:0000259" key="19">
    <source>
        <dbReference type="PROSITE" id="PS50109"/>
    </source>
</evidence>